<feature type="compositionally biased region" description="Basic residues" evidence="5">
    <location>
        <begin position="10"/>
        <end position="20"/>
    </location>
</feature>
<evidence type="ECO:0000313" key="8">
    <source>
        <dbReference type="Proteomes" id="UP000672602"/>
    </source>
</evidence>
<dbReference type="Proteomes" id="UP000672602">
    <property type="component" value="Unassembled WGS sequence"/>
</dbReference>
<dbReference type="InterPro" id="IPR050109">
    <property type="entry name" value="HTH-type_TetR-like_transc_reg"/>
</dbReference>
<gene>
    <name evidence="7" type="ORF">KAJ83_12945</name>
</gene>
<dbReference type="SUPFAM" id="SSF46689">
    <property type="entry name" value="Homeodomain-like"/>
    <property type="match status" value="1"/>
</dbReference>
<feature type="DNA-binding region" description="H-T-H motif" evidence="4">
    <location>
        <begin position="43"/>
        <end position="62"/>
    </location>
</feature>
<dbReference type="Gene3D" id="1.10.357.10">
    <property type="entry name" value="Tetracycline Repressor, domain 2"/>
    <property type="match status" value="1"/>
</dbReference>
<accession>A0A8J7S6X0</accession>
<dbReference type="InterPro" id="IPR041674">
    <property type="entry name" value="TetR_C_22"/>
</dbReference>
<dbReference type="Pfam" id="PF17928">
    <property type="entry name" value="TetR_C_22"/>
    <property type="match status" value="1"/>
</dbReference>
<evidence type="ECO:0000256" key="3">
    <source>
        <dbReference type="ARBA" id="ARBA00023163"/>
    </source>
</evidence>
<evidence type="ECO:0000256" key="5">
    <source>
        <dbReference type="SAM" id="MobiDB-lite"/>
    </source>
</evidence>
<evidence type="ECO:0000259" key="6">
    <source>
        <dbReference type="PROSITE" id="PS50977"/>
    </source>
</evidence>
<dbReference type="InterPro" id="IPR001647">
    <property type="entry name" value="HTH_TetR"/>
</dbReference>
<dbReference type="GO" id="GO:0000976">
    <property type="term" value="F:transcription cis-regulatory region binding"/>
    <property type="evidence" value="ECO:0007669"/>
    <property type="project" value="TreeGrafter"/>
</dbReference>
<evidence type="ECO:0000256" key="2">
    <source>
        <dbReference type="ARBA" id="ARBA00023125"/>
    </source>
</evidence>
<name>A0A8J7S6X0_9PROT</name>
<evidence type="ECO:0000313" key="7">
    <source>
        <dbReference type="EMBL" id="MBP5857919.1"/>
    </source>
</evidence>
<comment type="caution">
    <text evidence="7">The sequence shown here is derived from an EMBL/GenBank/DDBJ whole genome shotgun (WGS) entry which is preliminary data.</text>
</comment>
<dbReference type="GO" id="GO:0003700">
    <property type="term" value="F:DNA-binding transcription factor activity"/>
    <property type="evidence" value="ECO:0007669"/>
    <property type="project" value="TreeGrafter"/>
</dbReference>
<keyword evidence="2 4" id="KW-0238">DNA-binding</keyword>
<feature type="region of interest" description="Disordered" evidence="5">
    <location>
        <begin position="1"/>
        <end position="21"/>
    </location>
</feature>
<dbReference type="InterPro" id="IPR009057">
    <property type="entry name" value="Homeodomain-like_sf"/>
</dbReference>
<keyword evidence="1" id="KW-0805">Transcription regulation</keyword>
<evidence type="ECO:0000256" key="4">
    <source>
        <dbReference type="PROSITE-ProRule" id="PRU00335"/>
    </source>
</evidence>
<dbReference type="PANTHER" id="PTHR30055">
    <property type="entry name" value="HTH-TYPE TRANSCRIPTIONAL REGULATOR RUTR"/>
    <property type="match status" value="1"/>
</dbReference>
<evidence type="ECO:0000256" key="1">
    <source>
        <dbReference type="ARBA" id="ARBA00023015"/>
    </source>
</evidence>
<dbReference type="PANTHER" id="PTHR30055:SF234">
    <property type="entry name" value="HTH-TYPE TRANSCRIPTIONAL REGULATOR BETI"/>
    <property type="match status" value="1"/>
</dbReference>
<protein>
    <submittedName>
        <fullName evidence="7">TetR family transcriptional regulator</fullName>
    </submittedName>
</protein>
<dbReference type="PROSITE" id="PS50977">
    <property type="entry name" value="HTH_TETR_2"/>
    <property type="match status" value="1"/>
</dbReference>
<dbReference type="EMBL" id="JAGMWN010000006">
    <property type="protein sequence ID" value="MBP5857919.1"/>
    <property type="molecule type" value="Genomic_DNA"/>
</dbReference>
<organism evidence="7 8">
    <name type="scientific">Marivibrio halodurans</name>
    <dbReference type="NCBI Taxonomy" id="2039722"/>
    <lineage>
        <taxon>Bacteria</taxon>
        <taxon>Pseudomonadati</taxon>
        <taxon>Pseudomonadota</taxon>
        <taxon>Alphaproteobacteria</taxon>
        <taxon>Rhodospirillales</taxon>
        <taxon>Rhodospirillaceae</taxon>
        <taxon>Marivibrio</taxon>
    </lineage>
</organism>
<dbReference type="PRINTS" id="PR00455">
    <property type="entry name" value="HTHTETR"/>
</dbReference>
<reference evidence="7" key="1">
    <citation type="submission" date="2021-04" db="EMBL/GenBank/DDBJ databases">
        <authorList>
            <person name="Zhang D.-C."/>
        </authorList>
    </citation>
    <scope>NUCLEOTIDE SEQUENCE</scope>
    <source>
        <strain evidence="7">CGMCC 1.15697</strain>
    </source>
</reference>
<proteinExistence type="predicted"/>
<dbReference type="AlphaFoldDB" id="A0A8J7S6X0"/>
<keyword evidence="8" id="KW-1185">Reference proteome</keyword>
<keyword evidence="3" id="KW-0804">Transcription</keyword>
<dbReference type="Pfam" id="PF00440">
    <property type="entry name" value="TetR_N"/>
    <property type="match status" value="1"/>
</dbReference>
<feature type="domain" description="HTH tetR-type" evidence="6">
    <location>
        <begin position="20"/>
        <end position="80"/>
    </location>
</feature>
<sequence>MSSHSEKGAMRRRPAQKRSRERVERLLEAAATLIAESGSDGLRMSEVAARAGVPIGSLYQYFPDKSAIIHALSERYFAEGRRCVEDGLDGVETPAALSTAFADLVDEYYALFKAEPVLCDIRTGTQADRSLQALDLEDSRANGAILAAALRRVGSGAPDAVLTAETVLIMHFGESAMRLAVVTGGAEGDALVAAYKRMALDRIARLVE</sequence>